<dbReference type="Proteomes" id="UP000688137">
    <property type="component" value="Unassembled WGS sequence"/>
</dbReference>
<sequence length="86" mass="10493">MVKIWQNKYIDKIAISIKIKIITASEIQNKKQMVKRHYLSYNSNNLQINSSKKMKMIKITCFQHFRSFINTHIKLKKIERKRRVRK</sequence>
<protein>
    <submittedName>
        <fullName evidence="1">Uncharacterized protein</fullName>
    </submittedName>
</protein>
<proteinExistence type="predicted"/>
<name>A0A8S1NCS2_PARPR</name>
<comment type="caution">
    <text evidence="1">The sequence shown here is derived from an EMBL/GenBank/DDBJ whole genome shotgun (WGS) entry which is preliminary data.</text>
</comment>
<evidence type="ECO:0000313" key="1">
    <source>
        <dbReference type="EMBL" id="CAD8089059.1"/>
    </source>
</evidence>
<keyword evidence="2" id="KW-1185">Reference proteome</keyword>
<organism evidence="1 2">
    <name type="scientific">Paramecium primaurelia</name>
    <dbReference type="NCBI Taxonomy" id="5886"/>
    <lineage>
        <taxon>Eukaryota</taxon>
        <taxon>Sar</taxon>
        <taxon>Alveolata</taxon>
        <taxon>Ciliophora</taxon>
        <taxon>Intramacronucleata</taxon>
        <taxon>Oligohymenophorea</taxon>
        <taxon>Peniculida</taxon>
        <taxon>Parameciidae</taxon>
        <taxon>Paramecium</taxon>
    </lineage>
</organism>
<dbReference type="EMBL" id="CAJJDM010000085">
    <property type="protein sequence ID" value="CAD8089059.1"/>
    <property type="molecule type" value="Genomic_DNA"/>
</dbReference>
<accession>A0A8S1NCS2</accession>
<gene>
    <name evidence="1" type="ORF">PPRIM_AZ9-3.1.T0820210</name>
</gene>
<evidence type="ECO:0000313" key="2">
    <source>
        <dbReference type="Proteomes" id="UP000688137"/>
    </source>
</evidence>
<dbReference type="AlphaFoldDB" id="A0A8S1NCS2"/>
<reference evidence="1" key="1">
    <citation type="submission" date="2021-01" db="EMBL/GenBank/DDBJ databases">
        <authorList>
            <consortium name="Genoscope - CEA"/>
            <person name="William W."/>
        </authorList>
    </citation>
    <scope>NUCLEOTIDE SEQUENCE</scope>
</reference>